<gene>
    <name evidence="2" type="ORF">SAMN05216275_14355</name>
</gene>
<reference evidence="3" key="1">
    <citation type="submission" date="2016-10" db="EMBL/GenBank/DDBJ databases">
        <authorList>
            <person name="Varghese N."/>
            <person name="Submissions S."/>
        </authorList>
    </citation>
    <scope>NUCLEOTIDE SEQUENCE [LARGE SCALE GENOMIC DNA]</scope>
    <source>
        <strain evidence="3">CGMCC 4.2126</strain>
    </source>
</reference>
<organism evidence="2 3">
    <name type="scientific">Streptosporangium canum</name>
    <dbReference type="NCBI Taxonomy" id="324952"/>
    <lineage>
        <taxon>Bacteria</taxon>
        <taxon>Bacillati</taxon>
        <taxon>Actinomycetota</taxon>
        <taxon>Actinomycetes</taxon>
        <taxon>Streptosporangiales</taxon>
        <taxon>Streptosporangiaceae</taxon>
        <taxon>Streptosporangium</taxon>
    </lineage>
</organism>
<dbReference type="EMBL" id="FOQY01000043">
    <property type="protein sequence ID" value="SFK96358.1"/>
    <property type="molecule type" value="Genomic_DNA"/>
</dbReference>
<dbReference type="Proteomes" id="UP000199111">
    <property type="component" value="Unassembled WGS sequence"/>
</dbReference>
<evidence type="ECO:0000313" key="2">
    <source>
        <dbReference type="EMBL" id="SFK96358.1"/>
    </source>
</evidence>
<name>A0A1I4DRN5_9ACTN</name>
<evidence type="ECO:0000256" key="1">
    <source>
        <dbReference type="SAM" id="MobiDB-lite"/>
    </source>
</evidence>
<sequence length="91" mass="10044">MVQGAQAREKSGLFDRLAQAGLRPLTGGFNNTVYAWERPGHDTEVIKLYKTDGYGPGQREWIAPTQLHGVHPATRPHLSGKILTNPRPRSA</sequence>
<proteinExistence type="predicted"/>
<feature type="region of interest" description="Disordered" evidence="1">
    <location>
        <begin position="70"/>
        <end position="91"/>
    </location>
</feature>
<keyword evidence="3" id="KW-1185">Reference proteome</keyword>
<accession>A0A1I4DRN5</accession>
<evidence type="ECO:0000313" key="3">
    <source>
        <dbReference type="Proteomes" id="UP000199111"/>
    </source>
</evidence>
<dbReference type="AlphaFoldDB" id="A0A1I4DRN5"/>
<protein>
    <submittedName>
        <fullName evidence="2">Uncharacterized protein</fullName>
    </submittedName>
</protein>